<keyword evidence="8" id="KW-1185">Reference proteome</keyword>
<evidence type="ECO:0000256" key="3">
    <source>
        <dbReference type="ARBA" id="ARBA00022692"/>
    </source>
</evidence>
<evidence type="ECO:0000256" key="6">
    <source>
        <dbReference type="SAM" id="Phobius"/>
    </source>
</evidence>
<proteinExistence type="inferred from homology"/>
<evidence type="ECO:0000313" key="8">
    <source>
        <dbReference type="Proteomes" id="UP000295391"/>
    </source>
</evidence>
<feature type="transmembrane region" description="Helical" evidence="6">
    <location>
        <begin position="277"/>
        <end position="296"/>
    </location>
</feature>
<accession>A0A4R6VX04</accession>
<feature type="transmembrane region" description="Helical" evidence="6">
    <location>
        <begin position="240"/>
        <end position="265"/>
    </location>
</feature>
<comment type="subcellular location">
    <subcellularLocation>
        <location evidence="1">Membrane</location>
        <topology evidence="1">Multi-pass membrane protein</topology>
    </subcellularLocation>
</comment>
<feature type="transmembrane region" description="Helical" evidence="6">
    <location>
        <begin position="212"/>
        <end position="234"/>
    </location>
</feature>
<comment type="caution">
    <text evidence="7">The sequence shown here is derived from an EMBL/GenBank/DDBJ whole genome shotgun (WGS) entry which is preliminary data.</text>
</comment>
<evidence type="ECO:0000313" key="7">
    <source>
        <dbReference type="EMBL" id="TDQ67090.1"/>
    </source>
</evidence>
<dbReference type="GO" id="GO:0016020">
    <property type="term" value="C:membrane"/>
    <property type="evidence" value="ECO:0007669"/>
    <property type="project" value="UniProtKB-SubCell"/>
</dbReference>
<dbReference type="InterPro" id="IPR002549">
    <property type="entry name" value="AI-2E-like"/>
</dbReference>
<keyword evidence="5 6" id="KW-0472">Membrane</keyword>
<dbReference type="PANTHER" id="PTHR21716">
    <property type="entry name" value="TRANSMEMBRANE PROTEIN"/>
    <property type="match status" value="1"/>
</dbReference>
<gene>
    <name evidence="7" type="ORF">ATL17_1097</name>
</gene>
<feature type="transmembrane region" description="Helical" evidence="6">
    <location>
        <begin position="12"/>
        <end position="35"/>
    </location>
</feature>
<feature type="transmembrane region" description="Helical" evidence="6">
    <location>
        <begin position="153"/>
        <end position="175"/>
    </location>
</feature>
<feature type="transmembrane region" description="Helical" evidence="6">
    <location>
        <begin position="41"/>
        <end position="59"/>
    </location>
</feature>
<comment type="similarity">
    <text evidence="2">Belongs to the autoinducer-2 exporter (AI-2E) (TC 2.A.86) family.</text>
</comment>
<sequence length="366" mass="39825">MSNHFENLQPAPWVISLLQLGALTLVIVLGGSALLIWGQVILAPLVSSIVIGLMFGPLADRIEKFGVSPAVSGGAVVVAFFLILSTMLTAVILPLSGWISRLPELWRKLQGILADWQGMMSAVEGAREQLNKFTSQSADMVVQVEDGSPIETVAFSAPTFFAQILIFLVSLYFFIATREQIKTFVIGLFSVERTRRAVSHIFDDVEQFISRYLLSITFINIGLGLTISFALWAAGIPAPFLWGMLAGVLNYITYIGPVIMIASLFGVGLVTFDTLNAALIPVIIYTIINGIEAQFVTPTIIGRAMMLNPFLVFVTLTYWIWAWGPLGGFIAVPMLLIVNTIVQNLNETVAVPNSKSAAKNADEIAE</sequence>
<dbReference type="EMBL" id="SNYR01000001">
    <property type="protein sequence ID" value="TDQ67090.1"/>
    <property type="molecule type" value="Genomic_DNA"/>
</dbReference>
<evidence type="ECO:0000256" key="2">
    <source>
        <dbReference type="ARBA" id="ARBA00009773"/>
    </source>
</evidence>
<dbReference type="AlphaFoldDB" id="A0A4R6VX04"/>
<protein>
    <submittedName>
        <fullName evidence="7">Putative PurR-regulated permease PerM</fullName>
    </submittedName>
</protein>
<keyword evidence="4 6" id="KW-1133">Transmembrane helix</keyword>
<dbReference type="GO" id="GO:0055085">
    <property type="term" value="P:transmembrane transport"/>
    <property type="evidence" value="ECO:0007669"/>
    <property type="project" value="TreeGrafter"/>
</dbReference>
<evidence type="ECO:0000256" key="1">
    <source>
        <dbReference type="ARBA" id="ARBA00004141"/>
    </source>
</evidence>
<dbReference type="OrthoDB" id="9799225at2"/>
<evidence type="ECO:0000256" key="5">
    <source>
        <dbReference type="ARBA" id="ARBA00023136"/>
    </source>
</evidence>
<organism evidence="7 8">
    <name type="scientific">Maritalea mobilis</name>
    <dbReference type="NCBI Taxonomy" id="483324"/>
    <lineage>
        <taxon>Bacteria</taxon>
        <taxon>Pseudomonadati</taxon>
        <taxon>Pseudomonadota</taxon>
        <taxon>Alphaproteobacteria</taxon>
        <taxon>Hyphomicrobiales</taxon>
        <taxon>Devosiaceae</taxon>
        <taxon>Maritalea</taxon>
    </lineage>
</organism>
<dbReference type="Proteomes" id="UP000295391">
    <property type="component" value="Unassembled WGS sequence"/>
</dbReference>
<dbReference type="Pfam" id="PF01594">
    <property type="entry name" value="AI-2E_transport"/>
    <property type="match status" value="1"/>
</dbReference>
<evidence type="ECO:0000256" key="4">
    <source>
        <dbReference type="ARBA" id="ARBA00022989"/>
    </source>
</evidence>
<dbReference type="PANTHER" id="PTHR21716:SF16">
    <property type="entry name" value="BLL1467 PROTEIN"/>
    <property type="match status" value="1"/>
</dbReference>
<feature type="transmembrane region" description="Helical" evidence="6">
    <location>
        <begin position="71"/>
        <end position="99"/>
    </location>
</feature>
<feature type="transmembrane region" description="Helical" evidence="6">
    <location>
        <begin position="316"/>
        <end position="338"/>
    </location>
</feature>
<keyword evidence="3 6" id="KW-0812">Transmembrane</keyword>
<name>A0A4R6VX04_9HYPH</name>
<reference evidence="7 8" key="1">
    <citation type="submission" date="2019-03" db="EMBL/GenBank/DDBJ databases">
        <title>Genomic Encyclopedia of Type Strains, Phase III (KMG-III): the genomes of soil and plant-associated and newly described type strains.</title>
        <authorList>
            <person name="Whitman W."/>
        </authorList>
    </citation>
    <scope>NUCLEOTIDE SEQUENCE [LARGE SCALE GENOMIC DNA]</scope>
    <source>
        <strain evidence="7 8">CGMCC 1.7002</strain>
    </source>
</reference>
<dbReference type="RefSeq" id="WP_133571734.1">
    <property type="nucleotide sequence ID" value="NZ_SNYR01000001.1"/>
</dbReference>